<feature type="transmembrane region" description="Helical" evidence="1">
    <location>
        <begin position="157"/>
        <end position="177"/>
    </location>
</feature>
<dbReference type="PANTHER" id="PTHR14969:SF13">
    <property type="entry name" value="AT30094P"/>
    <property type="match status" value="1"/>
</dbReference>
<dbReference type="Proteomes" id="UP001156441">
    <property type="component" value="Unassembled WGS sequence"/>
</dbReference>
<gene>
    <name evidence="4" type="ORF">JT362_11360</name>
</gene>
<dbReference type="SUPFAM" id="SSF48317">
    <property type="entry name" value="Acid phosphatase/Vanadium-dependent haloperoxidase"/>
    <property type="match status" value="1"/>
</dbReference>
<dbReference type="InterPro" id="IPR036938">
    <property type="entry name" value="PAP2/HPO_sf"/>
</dbReference>
<protein>
    <submittedName>
        <fullName evidence="4">Phosphatase PAP2 family protein</fullName>
    </submittedName>
</protein>
<feature type="transmembrane region" description="Helical" evidence="1">
    <location>
        <begin position="52"/>
        <end position="79"/>
    </location>
</feature>
<keyword evidence="5" id="KW-1185">Reference proteome</keyword>
<dbReference type="PANTHER" id="PTHR14969">
    <property type="entry name" value="SPHINGOSINE-1-PHOSPHATE PHOSPHOHYDROLASE"/>
    <property type="match status" value="1"/>
</dbReference>
<keyword evidence="1" id="KW-0472">Membrane</keyword>
<feature type="domain" description="Phosphatidic acid phosphatase type 2/haloperoxidase" evidence="3">
    <location>
        <begin position="86"/>
        <end position="198"/>
    </location>
</feature>
<dbReference type="Pfam" id="PF01569">
    <property type="entry name" value="PAP2"/>
    <property type="match status" value="1"/>
</dbReference>
<sequence length="210" mass="21707">MAPSDRQAVHLALVGLLFAAAVALTAFAHDVTDLDTAVRQWALGHRAAGLTTAATVVTTIGGSLVLAPVAVAVALVLAVRGRRSDALLVSATTLGALVLGPLLKAVIERPRPREDHLVVVDSFAYPSGHSLTSMAVLGVLTALAVRHLTVRAARATAVAAGAFLIAAVGVSRVYLGVHWPTDVLAGWLVGATWLTVCLIVVGRRVKQDVK</sequence>
<dbReference type="EMBL" id="JAFFZE010000010">
    <property type="protein sequence ID" value="MCT2583715.1"/>
    <property type="molecule type" value="Genomic_DNA"/>
</dbReference>
<name>A0ABT2J786_9PSEU</name>
<feature type="chain" id="PRO_5047371996" evidence="2">
    <location>
        <begin position="29"/>
        <end position="210"/>
    </location>
</feature>
<feature type="transmembrane region" description="Helical" evidence="1">
    <location>
        <begin position="127"/>
        <end position="145"/>
    </location>
</feature>
<keyword evidence="1" id="KW-0812">Transmembrane</keyword>
<keyword evidence="2" id="KW-0732">Signal</keyword>
<feature type="signal peptide" evidence="2">
    <location>
        <begin position="1"/>
        <end position="28"/>
    </location>
</feature>
<organism evidence="4 5">
    <name type="scientific">Actinophytocola gossypii</name>
    <dbReference type="NCBI Taxonomy" id="2812003"/>
    <lineage>
        <taxon>Bacteria</taxon>
        <taxon>Bacillati</taxon>
        <taxon>Actinomycetota</taxon>
        <taxon>Actinomycetes</taxon>
        <taxon>Pseudonocardiales</taxon>
        <taxon>Pseudonocardiaceae</taxon>
    </lineage>
</organism>
<evidence type="ECO:0000313" key="4">
    <source>
        <dbReference type="EMBL" id="MCT2583715.1"/>
    </source>
</evidence>
<dbReference type="SMART" id="SM00014">
    <property type="entry name" value="acidPPc"/>
    <property type="match status" value="1"/>
</dbReference>
<dbReference type="RefSeq" id="WP_260191100.1">
    <property type="nucleotide sequence ID" value="NZ_JAFFZE010000010.1"/>
</dbReference>
<accession>A0ABT2J786</accession>
<keyword evidence="1" id="KW-1133">Transmembrane helix</keyword>
<evidence type="ECO:0000313" key="5">
    <source>
        <dbReference type="Proteomes" id="UP001156441"/>
    </source>
</evidence>
<dbReference type="Gene3D" id="1.20.144.10">
    <property type="entry name" value="Phosphatidic acid phosphatase type 2/haloperoxidase"/>
    <property type="match status" value="2"/>
</dbReference>
<evidence type="ECO:0000256" key="2">
    <source>
        <dbReference type="SAM" id="SignalP"/>
    </source>
</evidence>
<feature type="transmembrane region" description="Helical" evidence="1">
    <location>
        <begin position="86"/>
        <end position="107"/>
    </location>
</feature>
<dbReference type="CDD" id="cd03392">
    <property type="entry name" value="PAP2_like_2"/>
    <property type="match status" value="1"/>
</dbReference>
<proteinExistence type="predicted"/>
<evidence type="ECO:0000256" key="1">
    <source>
        <dbReference type="SAM" id="Phobius"/>
    </source>
</evidence>
<feature type="transmembrane region" description="Helical" evidence="1">
    <location>
        <begin position="183"/>
        <end position="201"/>
    </location>
</feature>
<evidence type="ECO:0000259" key="3">
    <source>
        <dbReference type="SMART" id="SM00014"/>
    </source>
</evidence>
<comment type="caution">
    <text evidence="4">The sequence shown here is derived from an EMBL/GenBank/DDBJ whole genome shotgun (WGS) entry which is preliminary data.</text>
</comment>
<dbReference type="InterPro" id="IPR000326">
    <property type="entry name" value="PAP2/HPO"/>
</dbReference>
<reference evidence="4 5" key="1">
    <citation type="submission" date="2021-02" db="EMBL/GenBank/DDBJ databases">
        <title>Actinophytocola xerophila sp. nov., isolated from soil of cotton cropping field.</title>
        <authorList>
            <person name="Huang R."/>
            <person name="Chen X."/>
            <person name="Ge X."/>
            <person name="Liu W."/>
        </authorList>
    </citation>
    <scope>NUCLEOTIDE SEQUENCE [LARGE SCALE GENOMIC DNA]</scope>
    <source>
        <strain evidence="4 5">S1-96</strain>
    </source>
</reference>